<proteinExistence type="predicted"/>
<comment type="caution">
    <text evidence="1">The sequence shown here is derived from an EMBL/GenBank/DDBJ whole genome shotgun (WGS) entry which is preliminary data.</text>
</comment>
<protein>
    <submittedName>
        <fullName evidence="1">Uncharacterized protein</fullName>
    </submittedName>
</protein>
<dbReference type="AlphaFoldDB" id="A0A9Q3P848"/>
<gene>
    <name evidence="1" type="ORF">O181_089756</name>
</gene>
<evidence type="ECO:0000313" key="1">
    <source>
        <dbReference type="EMBL" id="MBW0550041.1"/>
    </source>
</evidence>
<dbReference type="Proteomes" id="UP000765509">
    <property type="component" value="Unassembled WGS sequence"/>
</dbReference>
<keyword evidence="2" id="KW-1185">Reference proteome</keyword>
<accession>A0A9Q3P848</accession>
<name>A0A9Q3P848_9BASI</name>
<sequence>MLLGNEIYLTSHQLDVMDLELTGSTCSKKATANDTDAKPLSRKEVNSLLNSLHSEESSLKSAQISDAAEMQSLQLALSSPPPALLPYHHTSHAASSAYDHFMQEPYRAAARSNHL</sequence>
<dbReference type="EMBL" id="AVOT02055518">
    <property type="protein sequence ID" value="MBW0550041.1"/>
    <property type="molecule type" value="Genomic_DNA"/>
</dbReference>
<organism evidence="1 2">
    <name type="scientific">Austropuccinia psidii MF-1</name>
    <dbReference type="NCBI Taxonomy" id="1389203"/>
    <lineage>
        <taxon>Eukaryota</taxon>
        <taxon>Fungi</taxon>
        <taxon>Dikarya</taxon>
        <taxon>Basidiomycota</taxon>
        <taxon>Pucciniomycotina</taxon>
        <taxon>Pucciniomycetes</taxon>
        <taxon>Pucciniales</taxon>
        <taxon>Sphaerophragmiaceae</taxon>
        <taxon>Austropuccinia</taxon>
    </lineage>
</organism>
<reference evidence="1" key="1">
    <citation type="submission" date="2021-03" db="EMBL/GenBank/DDBJ databases">
        <title>Draft genome sequence of rust myrtle Austropuccinia psidii MF-1, a brazilian biotype.</title>
        <authorList>
            <person name="Quecine M.C."/>
            <person name="Pachon D.M.R."/>
            <person name="Bonatelli M.L."/>
            <person name="Correr F.H."/>
            <person name="Franceschini L.M."/>
            <person name="Leite T.F."/>
            <person name="Margarido G.R.A."/>
            <person name="Almeida C.A."/>
            <person name="Ferrarezi J.A."/>
            <person name="Labate C.A."/>
        </authorList>
    </citation>
    <scope>NUCLEOTIDE SEQUENCE</scope>
    <source>
        <strain evidence="1">MF-1</strain>
    </source>
</reference>
<evidence type="ECO:0000313" key="2">
    <source>
        <dbReference type="Proteomes" id="UP000765509"/>
    </source>
</evidence>